<name>A0ABN9Y6N8_9DINO</name>
<dbReference type="Proteomes" id="UP001189429">
    <property type="component" value="Unassembled WGS sequence"/>
</dbReference>
<gene>
    <name evidence="2" type="ORF">PCOR1329_LOCUS82070</name>
</gene>
<keyword evidence="3" id="KW-1185">Reference proteome</keyword>
<protein>
    <recommendedName>
        <fullName evidence="4">Phospholipase B-like</fullName>
    </recommendedName>
</protein>
<evidence type="ECO:0000313" key="2">
    <source>
        <dbReference type="EMBL" id="CAK0906892.1"/>
    </source>
</evidence>
<accession>A0ABN9Y6N8</accession>
<comment type="caution">
    <text evidence="2">The sequence shown here is derived from an EMBL/GenBank/DDBJ whole genome shotgun (WGS) entry which is preliminary data.</text>
</comment>
<evidence type="ECO:0000313" key="3">
    <source>
        <dbReference type="Proteomes" id="UP001189429"/>
    </source>
</evidence>
<feature type="non-terminal residue" evidence="2">
    <location>
        <position position="1"/>
    </location>
</feature>
<proteinExistence type="predicted"/>
<evidence type="ECO:0008006" key="4">
    <source>
        <dbReference type="Google" id="ProtNLM"/>
    </source>
</evidence>
<sequence>ACSAGPPAAAMASLGGTVRSLPGVPGDARSRALHTTTTPIGDCFTHTVGSLLPADDRHAPVKFYRSFGQWWESGLKARETHPSHDCQSSRYWPYGRDVTKVYQTHNIVGQDQHKYTLDQRVVGGARPYIPPRLDASGSLPDLRSTRGAARSGRHLDDQYTRTFFHGS</sequence>
<evidence type="ECO:0000256" key="1">
    <source>
        <dbReference type="SAM" id="MobiDB-lite"/>
    </source>
</evidence>
<organism evidence="2 3">
    <name type="scientific">Prorocentrum cordatum</name>
    <dbReference type="NCBI Taxonomy" id="2364126"/>
    <lineage>
        <taxon>Eukaryota</taxon>
        <taxon>Sar</taxon>
        <taxon>Alveolata</taxon>
        <taxon>Dinophyceae</taxon>
        <taxon>Prorocentrales</taxon>
        <taxon>Prorocentraceae</taxon>
        <taxon>Prorocentrum</taxon>
    </lineage>
</organism>
<dbReference type="EMBL" id="CAUYUJ010021764">
    <property type="protein sequence ID" value="CAK0906892.1"/>
    <property type="molecule type" value="Genomic_DNA"/>
</dbReference>
<reference evidence="2" key="1">
    <citation type="submission" date="2023-10" db="EMBL/GenBank/DDBJ databases">
        <authorList>
            <person name="Chen Y."/>
            <person name="Shah S."/>
            <person name="Dougan E. K."/>
            <person name="Thang M."/>
            <person name="Chan C."/>
        </authorList>
    </citation>
    <scope>NUCLEOTIDE SEQUENCE [LARGE SCALE GENOMIC DNA]</scope>
</reference>
<feature type="region of interest" description="Disordered" evidence="1">
    <location>
        <begin position="132"/>
        <end position="151"/>
    </location>
</feature>